<keyword evidence="4" id="KW-1185">Reference proteome</keyword>
<dbReference type="Pfam" id="PF01520">
    <property type="entry name" value="Amidase_3"/>
    <property type="match status" value="1"/>
</dbReference>
<comment type="caution">
    <text evidence="3">The sequence shown here is derived from an EMBL/GenBank/DDBJ whole genome shotgun (WGS) entry which is preliminary data.</text>
</comment>
<dbReference type="PANTHER" id="PTHR30404:SF0">
    <property type="entry name" value="N-ACETYLMURAMOYL-L-ALANINE AMIDASE AMIC"/>
    <property type="match status" value="1"/>
</dbReference>
<dbReference type="SMART" id="SM00646">
    <property type="entry name" value="Ami_3"/>
    <property type="match status" value="1"/>
</dbReference>
<dbReference type="InterPro" id="IPR014234">
    <property type="entry name" value="Spore_CwlD"/>
</dbReference>
<dbReference type="Gene3D" id="3.40.630.40">
    <property type="entry name" value="Zn-dependent exopeptidases"/>
    <property type="match status" value="1"/>
</dbReference>
<accession>A0ABS4KST6</accession>
<evidence type="ECO:0000313" key="3">
    <source>
        <dbReference type="EMBL" id="MBP2033087.1"/>
    </source>
</evidence>
<dbReference type="NCBIfam" id="TIGR02883">
    <property type="entry name" value="spore_cwlD"/>
    <property type="match status" value="1"/>
</dbReference>
<reference evidence="3 4" key="1">
    <citation type="submission" date="2021-03" db="EMBL/GenBank/DDBJ databases">
        <title>Genomic Encyclopedia of Type Strains, Phase IV (KMG-IV): sequencing the most valuable type-strain genomes for metagenomic binning, comparative biology and taxonomic classification.</title>
        <authorList>
            <person name="Goeker M."/>
        </authorList>
    </citation>
    <scope>NUCLEOTIDE SEQUENCE [LARGE SCALE GENOMIC DNA]</scope>
    <source>
        <strain evidence="3 4">DSM 28783</strain>
    </source>
</reference>
<organism evidence="3 4">
    <name type="scientific">Clostridium algifaecis</name>
    <dbReference type="NCBI Taxonomy" id="1472040"/>
    <lineage>
        <taxon>Bacteria</taxon>
        <taxon>Bacillati</taxon>
        <taxon>Bacillota</taxon>
        <taxon>Clostridia</taxon>
        <taxon>Eubacteriales</taxon>
        <taxon>Clostridiaceae</taxon>
        <taxon>Clostridium</taxon>
    </lineage>
</organism>
<dbReference type="EMBL" id="JAGGLM010000010">
    <property type="protein sequence ID" value="MBP2033087.1"/>
    <property type="molecule type" value="Genomic_DNA"/>
</dbReference>
<dbReference type="EC" id="3.5.1.28" evidence="3"/>
<gene>
    <name evidence="3" type="ORF">J2Z42_001770</name>
</gene>
<dbReference type="PANTHER" id="PTHR30404">
    <property type="entry name" value="N-ACETYLMURAMOYL-L-ALANINE AMIDASE"/>
    <property type="match status" value="1"/>
</dbReference>
<dbReference type="Proteomes" id="UP001519307">
    <property type="component" value="Unassembled WGS sequence"/>
</dbReference>
<keyword evidence="1 3" id="KW-0378">Hydrolase</keyword>
<dbReference type="GO" id="GO:0008745">
    <property type="term" value="F:N-acetylmuramoyl-L-alanine amidase activity"/>
    <property type="evidence" value="ECO:0007669"/>
    <property type="project" value="UniProtKB-EC"/>
</dbReference>
<evidence type="ECO:0000313" key="4">
    <source>
        <dbReference type="Proteomes" id="UP001519307"/>
    </source>
</evidence>
<name>A0ABS4KST6_9CLOT</name>
<protein>
    <submittedName>
        <fullName evidence="3">N-acetylmuramoyl-L-alanine amidase</fullName>
        <ecNumber evidence="3">3.5.1.28</ecNumber>
    </submittedName>
</protein>
<dbReference type="CDD" id="cd02696">
    <property type="entry name" value="MurNAc-LAA"/>
    <property type="match status" value="1"/>
</dbReference>
<evidence type="ECO:0000256" key="1">
    <source>
        <dbReference type="ARBA" id="ARBA00022801"/>
    </source>
</evidence>
<sequence>MKKVNIRVVSILIISIMLTVLFQNTVYSASNSNDINSKNKFIILIDPGHGGMDGGAETKDGISEKNINLKISSKLRDELKKDGYTVLMTRECDKGLYTEGGRIRKKKIEDLSNRVKMKEDTKCNLFISIHLNMFPQSKYYGAQVWYSKNKESKKLAKILQDNLINDLDTSNKRHEKAAFNLYKILRENDDMPSVIVECGFLSNYDEKEKLQSDDYQCKISKSLAKSINEYYKQIK</sequence>
<proteinExistence type="predicted"/>
<dbReference type="InterPro" id="IPR050695">
    <property type="entry name" value="N-acetylmuramoyl_amidase_3"/>
</dbReference>
<evidence type="ECO:0000259" key="2">
    <source>
        <dbReference type="SMART" id="SM00646"/>
    </source>
</evidence>
<feature type="domain" description="MurNAc-LAA" evidence="2">
    <location>
        <begin position="115"/>
        <end position="228"/>
    </location>
</feature>
<dbReference type="SUPFAM" id="SSF53187">
    <property type="entry name" value="Zn-dependent exopeptidases"/>
    <property type="match status" value="1"/>
</dbReference>
<dbReference type="InterPro" id="IPR002508">
    <property type="entry name" value="MurNAc-LAA_cat"/>
</dbReference>
<dbReference type="RefSeq" id="WP_209702239.1">
    <property type="nucleotide sequence ID" value="NZ_JAGGLM010000010.1"/>
</dbReference>